<evidence type="ECO:0000313" key="2">
    <source>
        <dbReference type="Proteomes" id="UP001597192"/>
    </source>
</evidence>
<comment type="caution">
    <text evidence="1">The sequence shown here is derived from an EMBL/GenBank/DDBJ whole genome shotgun (WGS) entry which is preliminary data.</text>
</comment>
<reference evidence="2" key="1">
    <citation type="journal article" date="2019" name="Int. J. Syst. Evol. Microbiol.">
        <title>The Global Catalogue of Microorganisms (GCM) 10K type strain sequencing project: providing services to taxonomists for standard genome sequencing and annotation.</title>
        <authorList>
            <consortium name="The Broad Institute Genomics Platform"/>
            <consortium name="The Broad Institute Genome Sequencing Center for Infectious Disease"/>
            <person name="Wu L."/>
            <person name="Ma J."/>
        </authorList>
    </citation>
    <scope>NUCLEOTIDE SEQUENCE [LARGE SCALE GENOMIC DNA]</scope>
    <source>
        <strain evidence="2">CCM 8947</strain>
    </source>
</reference>
<dbReference type="Proteomes" id="UP001597192">
    <property type="component" value="Unassembled WGS sequence"/>
</dbReference>
<gene>
    <name evidence="1" type="ORF">ACFQ47_03830</name>
</gene>
<accession>A0ABW4CNP9</accession>
<protein>
    <submittedName>
        <fullName evidence="1">Uncharacterized protein</fullName>
    </submittedName>
</protein>
<proteinExistence type="predicted"/>
<organism evidence="1 2">
    <name type="scientific">Lacticaseibacillus yichunensis</name>
    <dbReference type="NCBI Taxonomy" id="2486015"/>
    <lineage>
        <taxon>Bacteria</taxon>
        <taxon>Bacillati</taxon>
        <taxon>Bacillota</taxon>
        <taxon>Bacilli</taxon>
        <taxon>Lactobacillales</taxon>
        <taxon>Lactobacillaceae</taxon>
        <taxon>Lacticaseibacillus</taxon>
    </lineage>
</organism>
<dbReference type="EMBL" id="JBHTOG010000015">
    <property type="protein sequence ID" value="MFD1431809.1"/>
    <property type="molecule type" value="Genomic_DNA"/>
</dbReference>
<evidence type="ECO:0000313" key="1">
    <source>
        <dbReference type="EMBL" id="MFD1431809.1"/>
    </source>
</evidence>
<name>A0ABW4CNP9_9LACO</name>
<keyword evidence="2" id="KW-1185">Reference proteome</keyword>
<sequence>MPNIETKISADLLARLEDNSKYEPTFYQQNNAQFEKIIDQLLKDEHVALAMRLLADA</sequence>
<dbReference type="RefSeq" id="WP_164510068.1">
    <property type="nucleotide sequence ID" value="NZ_JBHTOG010000015.1"/>
</dbReference>